<evidence type="ECO:0000313" key="4">
    <source>
        <dbReference type="Proteomes" id="UP000503447"/>
    </source>
</evidence>
<keyword evidence="4" id="KW-1185">Reference proteome</keyword>
<evidence type="ECO:0000313" key="3">
    <source>
        <dbReference type="EMBL" id="QJW96728.1"/>
    </source>
</evidence>
<dbReference type="GO" id="GO:0000160">
    <property type="term" value="P:phosphorelay signal transduction system"/>
    <property type="evidence" value="ECO:0007669"/>
    <property type="project" value="InterPro"/>
</dbReference>
<reference evidence="4" key="1">
    <citation type="submission" date="2020-05" db="EMBL/GenBank/DDBJ databases">
        <title>Frigoriglobus tundricola gen. nov., sp. nov., a psychrotolerant cellulolytic planctomycete of the family Gemmataceae with two divergent copies of 16S rRNA gene.</title>
        <authorList>
            <person name="Kulichevskaya I.S."/>
            <person name="Ivanova A.A."/>
            <person name="Naumoff D.G."/>
            <person name="Beletsky A.V."/>
            <person name="Rijpstra W.I.C."/>
            <person name="Sinninghe Damste J.S."/>
            <person name="Mardanov A.V."/>
            <person name="Ravin N.V."/>
            <person name="Dedysh S.N."/>
        </authorList>
    </citation>
    <scope>NUCLEOTIDE SEQUENCE [LARGE SCALE GENOMIC DNA]</scope>
    <source>
        <strain evidence="4">PL17</strain>
    </source>
</reference>
<feature type="modified residue" description="4-aspartylphosphate" evidence="1">
    <location>
        <position position="56"/>
    </location>
</feature>
<dbReference type="Pfam" id="PF20274">
    <property type="entry name" value="cREC_REC"/>
    <property type="match status" value="1"/>
</dbReference>
<dbReference type="InterPro" id="IPR001789">
    <property type="entry name" value="Sig_transdc_resp-reg_receiver"/>
</dbReference>
<proteinExistence type="predicted"/>
<evidence type="ECO:0000259" key="2">
    <source>
        <dbReference type="PROSITE" id="PS50110"/>
    </source>
</evidence>
<sequence>MTAPLVLMLEDDAERLERFRAIAARLGFDLVSWPDAHLMLGAIGAFLSGAALIALDHDLEPTGPSDPGDGLMVAKHLATLSPLCPVIIHTSNGVRGDAMEGELELAGWTYHRVPPLGDDWIEADWHRAVRRALRKPRKSE</sequence>
<dbReference type="Gene3D" id="3.40.50.2300">
    <property type="match status" value="1"/>
</dbReference>
<name>A0A6M5YRV2_9BACT</name>
<accession>A0A6M5YRV2</accession>
<keyword evidence="1" id="KW-0597">Phosphoprotein</keyword>
<dbReference type="InterPro" id="IPR046909">
    <property type="entry name" value="cREC_REC"/>
</dbReference>
<dbReference type="EMBL" id="CP053452">
    <property type="protein sequence ID" value="QJW96728.1"/>
    <property type="molecule type" value="Genomic_DNA"/>
</dbReference>
<dbReference type="PROSITE" id="PS50110">
    <property type="entry name" value="RESPONSE_REGULATORY"/>
    <property type="match status" value="1"/>
</dbReference>
<organism evidence="3 4">
    <name type="scientific">Frigoriglobus tundricola</name>
    <dbReference type="NCBI Taxonomy" id="2774151"/>
    <lineage>
        <taxon>Bacteria</taxon>
        <taxon>Pseudomonadati</taxon>
        <taxon>Planctomycetota</taxon>
        <taxon>Planctomycetia</taxon>
        <taxon>Gemmatales</taxon>
        <taxon>Gemmataceae</taxon>
        <taxon>Frigoriglobus</taxon>
    </lineage>
</organism>
<feature type="domain" description="Response regulatory" evidence="2">
    <location>
        <begin position="5"/>
        <end position="129"/>
    </location>
</feature>
<evidence type="ECO:0000256" key="1">
    <source>
        <dbReference type="PROSITE-ProRule" id="PRU00169"/>
    </source>
</evidence>
<dbReference type="Proteomes" id="UP000503447">
    <property type="component" value="Chromosome"/>
</dbReference>
<dbReference type="InterPro" id="IPR011006">
    <property type="entry name" value="CheY-like_superfamily"/>
</dbReference>
<protein>
    <recommendedName>
        <fullName evidence="2">Response regulatory domain-containing protein</fullName>
    </recommendedName>
</protein>
<dbReference type="SUPFAM" id="SSF52172">
    <property type="entry name" value="CheY-like"/>
    <property type="match status" value="1"/>
</dbReference>
<gene>
    <name evidence="3" type="ORF">FTUN_4287</name>
</gene>
<dbReference type="AlphaFoldDB" id="A0A6M5YRV2"/>
<dbReference type="KEGG" id="ftj:FTUN_4287"/>
<dbReference type="RefSeq" id="WP_171472255.1">
    <property type="nucleotide sequence ID" value="NZ_CP053452.2"/>
</dbReference>